<keyword evidence="13" id="KW-1185">Reference proteome</keyword>
<feature type="transmembrane region" description="Helical" evidence="9">
    <location>
        <begin position="222"/>
        <end position="244"/>
    </location>
</feature>
<evidence type="ECO:0000313" key="13">
    <source>
        <dbReference type="Proteomes" id="UP000789390"/>
    </source>
</evidence>
<evidence type="ECO:0000256" key="7">
    <source>
        <dbReference type="ARBA" id="ARBA00023170"/>
    </source>
</evidence>
<dbReference type="InterPro" id="IPR001320">
    <property type="entry name" value="Iontro_rcpt_C"/>
</dbReference>
<evidence type="ECO:0000256" key="8">
    <source>
        <dbReference type="ARBA" id="ARBA00023180"/>
    </source>
</evidence>
<accession>A0A8J2WQI0</accession>
<dbReference type="OrthoDB" id="6347872at2759"/>
<keyword evidence="3" id="KW-1003">Cell membrane</keyword>
<comment type="caution">
    <text evidence="12">The sequence shown here is derived from an EMBL/GenBank/DDBJ whole genome shotgun (WGS) entry which is preliminary data.</text>
</comment>
<dbReference type="PANTHER" id="PTHR42643">
    <property type="entry name" value="IONOTROPIC RECEPTOR 20A-RELATED"/>
    <property type="match status" value="1"/>
</dbReference>
<evidence type="ECO:0000256" key="2">
    <source>
        <dbReference type="ARBA" id="ARBA00008685"/>
    </source>
</evidence>
<comment type="subcellular location">
    <subcellularLocation>
        <location evidence="1">Cell membrane</location>
        <topology evidence="1">Multi-pass membrane protein</topology>
    </subcellularLocation>
</comment>
<evidence type="ECO:0000256" key="4">
    <source>
        <dbReference type="ARBA" id="ARBA00022692"/>
    </source>
</evidence>
<evidence type="ECO:0000313" key="12">
    <source>
        <dbReference type="EMBL" id="CAH0107696.1"/>
    </source>
</evidence>
<dbReference type="PANTHER" id="PTHR42643:SF24">
    <property type="entry name" value="IONOTROPIC RECEPTOR 60A"/>
    <property type="match status" value="1"/>
</dbReference>
<dbReference type="SUPFAM" id="SSF53850">
    <property type="entry name" value="Periplasmic binding protein-like II"/>
    <property type="match status" value="1"/>
</dbReference>
<dbReference type="AlphaFoldDB" id="A0A8J2WQI0"/>
<reference evidence="12" key="1">
    <citation type="submission" date="2021-11" db="EMBL/GenBank/DDBJ databases">
        <authorList>
            <person name="Schell T."/>
        </authorList>
    </citation>
    <scope>NUCLEOTIDE SEQUENCE</scope>
    <source>
        <strain evidence="12">M5</strain>
    </source>
</reference>
<evidence type="ECO:0000256" key="9">
    <source>
        <dbReference type="SAM" id="Phobius"/>
    </source>
</evidence>
<dbReference type="Proteomes" id="UP000789390">
    <property type="component" value="Unassembled WGS sequence"/>
</dbReference>
<feature type="domain" description="Ionotropic glutamate receptor C-terminal" evidence="11">
    <location>
        <begin position="145"/>
        <end position="259"/>
    </location>
</feature>
<feature type="signal peptide" evidence="10">
    <location>
        <begin position="1"/>
        <end position="24"/>
    </location>
</feature>
<keyword evidence="10" id="KW-0732">Signal</keyword>
<name>A0A8J2WQI0_9CRUS</name>
<keyword evidence="6 9" id="KW-0472">Membrane</keyword>
<evidence type="ECO:0000256" key="3">
    <source>
        <dbReference type="ARBA" id="ARBA00022475"/>
    </source>
</evidence>
<keyword evidence="5 9" id="KW-1133">Transmembrane helix</keyword>
<dbReference type="GO" id="GO:0050906">
    <property type="term" value="P:detection of stimulus involved in sensory perception"/>
    <property type="evidence" value="ECO:0007669"/>
    <property type="project" value="UniProtKB-ARBA"/>
</dbReference>
<evidence type="ECO:0000256" key="6">
    <source>
        <dbReference type="ARBA" id="ARBA00023136"/>
    </source>
</evidence>
<dbReference type="Gene3D" id="1.10.287.70">
    <property type="match status" value="1"/>
</dbReference>
<proteinExistence type="inferred from homology"/>
<dbReference type="Pfam" id="PF00060">
    <property type="entry name" value="Lig_chan"/>
    <property type="match status" value="1"/>
</dbReference>
<dbReference type="InterPro" id="IPR052192">
    <property type="entry name" value="Insect_Ionotropic_Sensory_Rcpt"/>
</dbReference>
<evidence type="ECO:0000259" key="11">
    <source>
        <dbReference type="Pfam" id="PF00060"/>
    </source>
</evidence>
<feature type="transmembrane region" description="Helical" evidence="9">
    <location>
        <begin position="145"/>
        <end position="170"/>
    </location>
</feature>
<evidence type="ECO:0000256" key="1">
    <source>
        <dbReference type="ARBA" id="ARBA00004651"/>
    </source>
</evidence>
<comment type="similarity">
    <text evidence="2">Belongs to the glutamate-gated ion channel (TC 1.A.10.1) family.</text>
</comment>
<keyword evidence="4 9" id="KW-0812">Transmembrane</keyword>
<dbReference type="GO" id="GO:0015276">
    <property type="term" value="F:ligand-gated monoatomic ion channel activity"/>
    <property type="evidence" value="ECO:0007669"/>
    <property type="project" value="InterPro"/>
</dbReference>
<keyword evidence="8" id="KW-0325">Glycoprotein</keyword>
<sequence length="379" mass="42084">MRPLAFVLFTVICKLQCGPTLGRAAVVASTGVQYSTQRGKSSLYSSPTPWSRRRQKEFLRPCDPECWAHSSRTRLAFPLLQFHEAELYLGALIATTSRFKDADLSSAWYSGGFSILIPIPNSSTNIGALIEPMSTNVINAYMSSYKVWICIAFSIPTVMLSLFGLTKCIVALNKRIMVKSANSEKNSRPSAGNFQITDYVVTVLLSQGGYCVRKQLAIRLAAAAWCLACFVLVQAYSSTLIAFITSPNNKPIINSVYDIPNVPGLKITVERNFAADVVEDVVLQQTNFGIYKKLGDSLREDPSLHCNATEICLDKVRSGNHVYIHREGVNRNVIAMDREKTGTCHFTIAAELFWLGHLHFLFPKKSPYSETINRGYKAS</sequence>
<keyword evidence="7" id="KW-0675">Receptor</keyword>
<dbReference type="EMBL" id="CAKKLH010000278">
    <property type="protein sequence ID" value="CAH0107696.1"/>
    <property type="molecule type" value="Genomic_DNA"/>
</dbReference>
<organism evidence="12 13">
    <name type="scientific">Daphnia galeata</name>
    <dbReference type="NCBI Taxonomy" id="27404"/>
    <lineage>
        <taxon>Eukaryota</taxon>
        <taxon>Metazoa</taxon>
        <taxon>Ecdysozoa</taxon>
        <taxon>Arthropoda</taxon>
        <taxon>Crustacea</taxon>
        <taxon>Branchiopoda</taxon>
        <taxon>Diplostraca</taxon>
        <taxon>Cladocera</taxon>
        <taxon>Anomopoda</taxon>
        <taxon>Daphniidae</taxon>
        <taxon>Daphnia</taxon>
    </lineage>
</organism>
<gene>
    <name evidence="12" type="ORF">DGAL_LOCUS11022</name>
</gene>
<feature type="chain" id="PRO_5035205768" description="Ionotropic glutamate receptor C-terminal domain-containing protein" evidence="10">
    <location>
        <begin position="25"/>
        <end position="379"/>
    </location>
</feature>
<evidence type="ECO:0000256" key="10">
    <source>
        <dbReference type="SAM" id="SignalP"/>
    </source>
</evidence>
<dbReference type="FunFam" id="1.10.287.70:FF:000281">
    <property type="entry name" value="Uncharacterized protein"/>
    <property type="match status" value="1"/>
</dbReference>
<evidence type="ECO:0000256" key="5">
    <source>
        <dbReference type="ARBA" id="ARBA00022989"/>
    </source>
</evidence>
<dbReference type="GO" id="GO:0005886">
    <property type="term" value="C:plasma membrane"/>
    <property type="evidence" value="ECO:0007669"/>
    <property type="project" value="UniProtKB-SubCell"/>
</dbReference>
<protein>
    <recommendedName>
        <fullName evidence="11">Ionotropic glutamate receptor C-terminal domain-containing protein</fullName>
    </recommendedName>
</protein>